<dbReference type="EMBL" id="SSTD01012495">
    <property type="protein sequence ID" value="TYK08671.1"/>
    <property type="molecule type" value="Genomic_DNA"/>
</dbReference>
<evidence type="ECO:0000313" key="3">
    <source>
        <dbReference type="Proteomes" id="UP000321947"/>
    </source>
</evidence>
<feature type="region of interest" description="Disordered" evidence="1">
    <location>
        <begin position="1"/>
        <end position="49"/>
    </location>
</feature>
<name>A0A5D3C9Y1_CUCMM</name>
<proteinExistence type="predicted"/>
<reference evidence="2 3" key="1">
    <citation type="submission" date="2019-08" db="EMBL/GenBank/DDBJ databases">
        <title>Draft genome sequences of two oriental melons (Cucumis melo L. var makuwa).</title>
        <authorList>
            <person name="Kwon S.-Y."/>
        </authorList>
    </citation>
    <scope>NUCLEOTIDE SEQUENCE [LARGE SCALE GENOMIC DNA]</scope>
    <source>
        <strain evidence="3">cv. Chang Bougi</strain>
        <tissue evidence="2">Leaf</tissue>
    </source>
</reference>
<feature type="compositionally biased region" description="Basic and acidic residues" evidence="1">
    <location>
        <begin position="226"/>
        <end position="245"/>
    </location>
</feature>
<protein>
    <submittedName>
        <fullName evidence="2">Putative mitochondrial protein</fullName>
    </submittedName>
</protein>
<feature type="compositionally biased region" description="Basic and acidic residues" evidence="1">
    <location>
        <begin position="22"/>
        <end position="33"/>
    </location>
</feature>
<gene>
    <name evidence="2" type="ORF">E5676_scaffold118G00160</name>
</gene>
<evidence type="ECO:0000256" key="1">
    <source>
        <dbReference type="SAM" id="MobiDB-lite"/>
    </source>
</evidence>
<organism evidence="2 3">
    <name type="scientific">Cucumis melo var. makuwa</name>
    <name type="common">Oriental melon</name>
    <dbReference type="NCBI Taxonomy" id="1194695"/>
    <lineage>
        <taxon>Eukaryota</taxon>
        <taxon>Viridiplantae</taxon>
        <taxon>Streptophyta</taxon>
        <taxon>Embryophyta</taxon>
        <taxon>Tracheophyta</taxon>
        <taxon>Spermatophyta</taxon>
        <taxon>Magnoliopsida</taxon>
        <taxon>eudicotyledons</taxon>
        <taxon>Gunneridae</taxon>
        <taxon>Pentapetalae</taxon>
        <taxon>rosids</taxon>
        <taxon>fabids</taxon>
        <taxon>Cucurbitales</taxon>
        <taxon>Cucurbitaceae</taxon>
        <taxon>Benincaseae</taxon>
        <taxon>Cucumis</taxon>
    </lineage>
</organism>
<sequence length="260" mass="28815">MTGLMSKMSENDRSNVPVLENIEEKNTGDKTKVISETSNNEAEQGHTGKLDDYDPSIDILIALRKGEKAKEHGVGRVALHARKLVACDHGEVESVKCFTGVFYMLKLNFGNLRTRQAMHKMHALNEARGKPYVQGGHARCQALVARLKFKGHDSSKEVLGVGCDSSTSFFFPFTPKLSLVHCFPRRQQLLQLRPTRAPPLLTSSRSRVSSAVRATVLSSPTGAESASREPRHLRSESLRSRERPLYSRHSLPPSLIDGLS</sequence>
<dbReference type="AlphaFoldDB" id="A0A5D3C9Y1"/>
<comment type="caution">
    <text evidence="2">The sequence shown here is derived from an EMBL/GenBank/DDBJ whole genome shotgun (WGS) entry which is preliminary data.</text>
</comment>
<accession>A0A5D3C9Y1</accession>
<feature type="region of interest" description="Disordered" evidence="1">
    <location>
        <begin position="211"/>
        <end position="260"/>
    </location>
</feature>
<evidence type="ECO:0000313" key="2">
    <source>
        <dbReference type="EMBL" id="TYK08671.1"/>
    </source>
</evidence>
<dbReference type="Proteomes" id="UP000321947">
    <property type="component" value="Unassembled WGS sequence"/>
</dbReference>